<keyword evidence="4 5" id="KW-0472">Membrane</keyword>
<evidence type="ECO:0000256" key="3">
    <source>
        <dbReference type="ARBA" id="ARBA00022989"/>
    </source>
</evidence>
<keyword evidence="3 5" id="KW-1133">Transmembrane helix</keyword>
<dbReference type="EMBL" id="JBHUIY010000008">
    <property type="protein sequence ID" value="MFD2233302.1"/>
    <property type="molecule type" value="Genomic_DNA"/>
</dbReference>
<feature type="transmembrane region" description="Helical" evidence="5">
    <location>
        <begin position="41"/>
        <end position="63"/>
    </location>
</feature>
<keyword evidence="1" id="KW-1003">Cell membrane</keyword>
<evidence type="ECO:0000256" key="4">
    <source>
        <dbReference type="ARBA" id="ARBA00023136"/>
    </source>
</evidence>
<feature type="transmembrane region" description="Helical" evidence="5">
    <location>
        <begin position="7"/>
        <end position="29"/>
    </location>
</feature>
<keyword evidence="7" id="KW-1185">Reference proteome</keyword>
<dbReference type="Pfam" id="PF07869">
    <property type="entry name" value="DUF1656"/>
    <property type="match status" value="1"/>
</dbReference>
<evidence type="ECO:0000313" key="7">
    <source>
        <dbReference type="Proteomes" id="UP001597296"/>
    </source>
</evidence>
<dbReference type="RefSeq" id="WP_377315081.1">
    <property type="nucleotide sequence ID" value="NZ_JBHUIY010000008.1"/>
</dbReference>
<organism evidence="6 7">
    <name type="scientific">Phaeospirillum tilakii</name>
    <dbReference type="NCBI Taxonomy" id="741673"/>
    <lineage>
        <taxon>Bacteria</taxon>
        <taxon>Pseudomonadati</taxon>
        <taxon>Pseudomonadota</taxon>
        <taxon>Alphaproteobacteria</taxon>
        <taxon>Rhodospirillales</taxon>
        <taxon>Rhodospirillaceae</taxon>
        <taxon>Phaeospirillum</taxon>
    </lineage>
</organism>
<evidence type="ECO:0000313" key="6">
    <source>
        <dbReference type="EMBL" id="MFD2233302.1"/>
    </source>
</evidence>
<proteinExistence type="predicted"/>
<gene>
    <name evidence="6" type="ORF">ACFSNB_05750</name>
</gene>
<protein>
    <submittedName>
        <fullName evidence="6">DUF1656 domain-containing protein</fullName>
    </submittedName>
</protein>
<name>A0ABW5C910_9PROT</name>
<evidence type="ECO:0000256" key="2">
    <source>
        <dbReference type="ARBA" id="ARBA00022692"/>
    </source>
</evidence>
<evidence type="ECO:0000256" key="1">
    <source>
        <dbReference type="ARBA" id="ARBA00022475"/>
    </source>
</evidence>
<dbReference type="Proteomes" id="UP001597296">
    <property type="component" value="Unassembled WGS sequence"/>
</dbReference>
<keyword evidence="2 5" id="KW-0812">Transmembrane</keyword>
<comment type="caution">
    <text evidence="6">The sequence shown here is derived from an EMBL/GenBank/DDBJ whole genome shotgun (WGS) entry which is preliminary data.</text>
</comment>
<dbReference type="InterPro" id="IPR012451">
    <property type="entry name" value="DUF1656"/>
</dbReference>
<accession>A0ABW5C910</accession>
<sequence length="64" mass="7214">MLKEIDLTGIYVGPIILYMLISIPIFLAVRLLLSRIGFLSFVWHPALFEIALFGIILALVVSLR</sequence>
<reference evidence="7" key="1">
    <citation type="journal article" date="2019" name="Int. J. Syst. Evol. Microbiol.">
        <title>The Global Catalogue of Microorganisms (GCM) 10K type strain sequencing project: providing services to taxonomists for standard genome sequencing and annotation.</title>
        <authorList>
            <consortium name="The Broad Institute Genomics Platform"/>
            <consortium name="The Broad Institute Genome Sequencing Center for Infectious Disease"/>
            <person name="Wu L."/>
            <person name="Ma J."/>
        </authorList>
    </citation>
    <scope>NUCLEOTIDE SEQUENCE [LARGE SCALE GENOMIC DNA]</scope>
    <source>
        <strain evidence="7">KCTC 15012</strain>
    </source>
</reference>
<evidence type="ECO:0000256" key="5">
    <source>
        <dbReference type="SAM" id="Phobius"/>
    </source>
</evidence>